<feature type="compositionally biased region" description="Polar residues" evidence="1">
    <location>
        <begin position="44"/>
        <end position="66"/>
    </location>
</feature>
<evidence type="ECO:0000313" key="4">
    <source>
        <dbReference type="EMBL" id="KMM68430.1"/>
    </source>
</evidence>
<evidence type="ECO:0000313" key="5">
    <source>
        <dbReference type="Proteomes" id="UP000054567"/>
    </source>
</evidence>
<evidence type="ECO:0000259" key="3">
    <source>
        <dbReference type="SMART" id="SM01042"/>
    </source>
</evidence>
<dbReference type="EMBL" id="DS268111">
    <property type="protein sequence ID" value="KMM68430.1"/>
    <property type="molecule type" value="Genomic_DNA"/>
</dbReference>
<feature type="region of interest" description="Disordered" evidence="1">
    <location>
        <begin position="34"/>
        <end position="116"/>
    </location>
</feature>
<dbReference type="VEuPathDB" id="FungiDB:CPAG_04757"/>
<feature type="region of interest" description="Disordered" evidence="1">
    <location>
        <begin position="409"/>
        <end position="444"/>
    </location>
</feature>
<dbReference type="GO" id="GO:0055088">
    <property type="term" value="P:lipid homeostasis"/>
    <property type="evidence" value="ECO:0007669"/>
    <property type="project" value="InterPro"/>
</dbReference>
<dbReference type="SMART" id="SM01042">
    <property type="entry name" value="Brr6_like_C_C"/>
    <property type="match status" value="1"/>
</dbReference>
<keyword evidence="2" id="KW-0812">Transmembrane</keyword>
<dbReference type="Pfam" id="PF10104">
    <property type="entry name" value="Brr6_like_C_C"/>
    <property type="match status" value="1"/>
</dbReference>
<feature type="compositionally biased region" description="Basic and acidic residues" evidence="1">
    <location>
        <begin position="154"/>
        <end position="166"/>
    </location>
</feature>
<reference evidence="4 5" key="1">
    <citation type="submission" date="2007-06" db="EMBL/GenBank/DDBJ databases">
        <title>The Genome Sequence of Coccidioides posadasii RMSCC_3488.</title>
        <authorList>
            <consortium name="Coccidioides Genome Resources Consortium"/>
            <consortium name="The Broad Institute Genome Sequencing Platform"/>
            <person name="Henn M.R."/>
            <person name="Sykes S."/>
            <person name="Young S."/>
            <person name="Jaffe D."/>
            <person name="Berlin A."/>
            <person name="Alvarez P."/>
            <person name="Butler J."/>
            <person name="Gnerre S."/>
            <person name="Grabherr M."/>
            <person name="Mauceli E."/>
            <person name="Brockman W."/>
            <person name="Kodira C."/>
            <person name="Alvarado L."/>
            <person name="Zeng Q."/>
            <person name="Crawford M."/>
            <person name="Antoine C."/>
            <person name="Devon K."/>
            <person name="Galgiani J."/>
            <person name="Orsborn K."/>
            <person name="Lewis M.L."/>
            <person name="Nusbaum C."/>
            <person name="Galagan J."/>
            <person name="Birren B."/>
        </authorList>
    </citation>
    <scope>NUCLEOTIDE SEQUENCE [LARGE SCALE GENOMIC DNA]</scope>
    <source>
        <strain evidence="4 5">RMSCC 3488</strain>
    </source>
</reference>
<dbReference type="GO" id="GO:0006998">
    <property type="term" value="P:nuclear envelope organization"/>
    <property type="evidence" value="ECO:0007669"/>
    <property type="project" value="InterPro"/>
</dbReference>
<dbReference type="GO" id="GO:0031965">
    <property type="term" value="C:nuclear membrane"/>
    <property type="evidence" value="ECO:0007669"/>
    <property type="project" value="InterPro"/>
</dbReference>
<feature type="transmembrane region" description="Helical" evidence="2">
    <location>
        <begin position="328"/>
        <end position="348"/>
    </location>
</feature>
<organism evidence="4 5">
    <name type="scientific">Coccidioides posadasii RMSCC 3488</name>
    <dbReference type="NCBI Taxonomy" id="454284"/>
    <lineage>
        <taxon>Eukaryota</taxon>
        <taxon>Fungi</taxon>
        <taxon>Dikarya</taxon>
        <taxon>Ascomycota</taxon>
        <taxon>Pezizomycotina</taxon>
        <taxon>Eurotiomycetes</taxon>
        <taxon>Eurotiomycetidae</taxon>
        <taxon>Onygenales</taxon>
        <taxon>Onygenaceae</taxon>
        <taxon>Coccidioides</taxon>
    </lineage>
</organism>
<feature type="region of interest" description="Disordered" evidence="1">
    <location>
        <begin position="154"/>
        <end position="187"/>
    </location>
</feature>
<feature type="transmembrane region" description="Helical" evidence="2">
    <location>
        <begin position="216"/>
        <end position="241"/>
    </location>
</feature>
<dbReference type="PANTHER" id="PTHR28136">
    <property type="entry name" value="NUCLEUS EXPORT PROTEIN BRR6"/>
    <property type="match status" value="1"/>
</dbReference>
<feature type="region of interest" description="Disordered" evidence="1">
    <location>
        <begin position="1"/>
        <end position="21"/>
    </location>
</feature>
<accession>A0A0J6FGE9</accession>
<keyword evidence="2" id="KW-1133">Transmembrane helix</keyword>
<protein>
    <submittedName>
        <fullName evidence="4">Bad response to refrigeration protein 6</fullName>
    </submittedName>
</protein>
<proteinExistence type="predicted"/>
<reference evidence="5" key="2">
    <citation type="journal article" date="2009" name="Genome Res.">
        <title>Comparative genomic analyses of the human fungal pathogens Coccidioides and their relatives.</title>
        <authorList>
            <person name="Sharpton T.J."/>
            <person name="Stajich J.E."/>
            <person name="Rounsley S.D."/>
            <person name="Gardner M.J."/>
            <person name="Wortman J.R."/>
            <person name="Jordar V.S."/>
            <person name="Maiti R."/>
            <person name="Kodira C.D."/>
            <person name="Neafsey D.E."/>
            <person name="Zeng Q."/>
            <person name="Hung C.-Y."/>
            <person name="McMahan C."/>
            <person name="Muszewska A."/>
            <person name="Grynberg M."/>
            <person name="Mandel M.A."/>
            <person name="Kellner E.M."/>
            <person name="Barker B.M."/>
            <person name="Galgiani J.N."/>
            <person name="Orbach M.J."/>
            <person name="Kirkland T.N."/>
            <person name="Cole G.T."/>
            <person name="Henn M.R."/>
            <person name="Birren B.W."/>
            <person name="Taylor J.W."/>
        </authorList>
    </citation>
    <scope>NUCLEOTIDE SEQUENCE [LARGE SCALE GENOMIC DNA]</scope>
    <source>
        <strain evidence="5">RMSCC 3488</strain>
    </source>
</reference>
<dbReference type="Proteomes" id="UP000054567">
    <property type="component" value="Unassembled WGS sequence"/>
</dbReference>
<keyword evidence="2" id="KW-0472">Membrane</keyword>
<gene>
    <name evidence="4" type="ORF">CPAG_04757</name>
</gene>
<reference evidence="5" key="3">
    <citation type="journal article" date="2010" name="Genome Res.">
        <title>Population genomic sequencing of Coccidioides fungi reveals recent hybridization and transposon control.</title>
        <authorList>
            <person name="Neafsey D.E."/>
            <person name="Barker B.M."/>
            <person name="Sharpton T.J."/>
            <person name="Stajich J.E."/>
            <person name="Park D.J."/>
            <person name="Whiston E."/>
            <person name="Hung C.-Y."/>
            <person name="McMahan C."/>
            <person name="White J."/>
            <person name="Sykes S."/>
            <person name="Heiman D."/>
            <person name="Young S."/>
            <person name="Zeng Q."/>
            <person name="Abouelleil A."/>
            <person name="Aftuck L."/>
            <person name="Bessette D."/>
            <person name="Brown A."/>
            <person name="FitzGerald M."/>
            <person name="Lui A."/>
            <person name="Macdonald J.P."/>
            <person name="Priest M."/>
            <person name="Orbach M.J."/>
            <person name="Galgiani J.N."/>
            <person name="Kirkland T.N."/>
            <person name="Cole G.T."/>
            <person name="Birren B.W."/>
            <person name="Henn M.R."/>
            <person name="Taylor J.W."/>
            <person name="Rounsley S.D."/>
        </authorList>
    </citation>
    <scope>NUCLEOTIDE SEQUENCE [LARGE SCALE GENOMIC DNA]</scope>
    <source>
        <strain evidence="5">RMSCC 3488</strain>
    </source>
</reference>
<feature type="domain" description="Brl1/Brr6" evidence="3">
    <location>
        <begin position="214"/>
        <end position="349"/>
    </location>
</feature>
<dbReference type="InterPro" id="IPR040202">
    <property type="entry name" value="Brl1/Brr6"/>
</dbReference>
<dbReference type="AlphaFoldDB" id="A0A0J6FGE9"/>
<evidence type="ECO:0000256" key="1">
    <source>
        <dbReference type="SAM" id="MobiDB-lite"/>
    </source>
</evidence>
<dbReference type="InterPro" id="IPR018767">
    <property type="entry name" value="Brl1/Brr6_dom"/>
</dbReference>
<name>A0A0J6FGE9_COCPO</name>
<evidence type="ECO:0000256" key="2">
    <source>
        <dbReference type="SAM" id="Phobius"/>
    </source>
</evidence>
<dbReference type="OrthoDB" id="5961at2759"/>
<sequence length="444" mass="50563">MEKRTNESPMDFEWQTKAPGDVTSPFYQLAMEHEKSGNKRPFSVFNSPTKTFTEPNQRFEFSQPLDTTPAFHPNPAFATPRKLDFDFSSGPENSPDTHVDNDETPEPPSKSDRRNSLFNFYGRFAPSPGRGEIPRIDRFANVAIRRVQKRRKREREVERHLRKVSEADSVSTARERHTRRDKPPREGIQMHQDIPFFSRLFTFLESHPHIPRILSYYVQFTFNLVLAFLALYVIVAFLLAIKHDMDRTREGVSADILAEMATCTKNYVENRCSGEDGRRLPALEAVCNNWERCMNQDPAKVGKAKVSAQTLAEVLNGFIEPISFKTMIFFIASITSCVAVSNLTFSFFRNKSNNPPESMPSRRPFTPPSMYPSSSQVAFTSGHSGFGMGAPGYAPYSVQGIIPPFDMSPVKCTDTDEHQRQIDFGQFTRRVQTPSPSKRESKFA</sequence>
<dbReference type="PANTHER" id="PTHR28136:SF1">
    <property type="entry name" value="NUCLEUS EXPORT PROTEIN BRL1"/>
    <property type="match status" value="1"/>
</dbReference>